<organism evidence="4">
    <name type="scientific">uncultured Caudovirales phage</name>
    <dbReference type="NCBI Taxonomy" id="2100421"/>
    <lineage>
        <taxon>Viruses</taxon>
        <taxon>Duplodnaviria</taxon>
        <taxon>Heunggongvirae</taxon>
        <taxon>Uroviricota</taxon>
        <taxon>Caudoviricetes</taxon>
        <taxon>Peduoviridae</taxon>
        <taxon>Maltschvirus</taxon>
        <taxon>Maltschvirus maltsch</taxon>
    </lineage>
</organism>
<evidence type="ECO:0000313" key="3">
    <source>
        <dbReference type="EMBL" id="CAB4215616.1"/>
    </source>
</evidence>
<evidence type="ECO:0000259" key="1">
    <source>
        <dbReference type="Pfam" id="PF09588"/>
    </source>
</evidence>
<dbReference type="Pfam" id="PF09588">
    <property type="entry name" value="YqaJ"/>
    <property type="match status" value="1"/>
</dbReference>
<dbReference type="InterPro" id="IPR051703">
    <property type="entry name" value="NF-kappa-B_Signaling_Reg"/>
</dbReference>
<name>A0A6J7XHF6_9CAUD</name>
<dbReference type="InterPro" id="IPR019080">
    <property type="entry name" value="YqaJ_viral_recombinase"/>
</dbReference>
<dbReference type="GO" id="GO:0004519">
    <property type="term" value="F:endonuclease activity"/>
    <property type="evidence" value="ECO:0007669"/>
    <property type="project" value="UniProtKB-KW"/>
</dbReference>
<keyword evidence="4" id="KW-0255">Endonuclease</keyword>
<accession>A0A6J7XHF6</accession>
<evidence type="ECO:0000313" key="2">
    <source>
        <dbReference type="EMBL" id="CAB4184674.1"/>
    </source>
</evidence>
<dbReference type="InterPro" id="IPR011604">
    <property type="entry name" value="PDDEXK-like_dom_sf"/>
</dbReference>
<dbReference type="InterPro" id="IPR011335">
    <property type="entry name" value="Restrct_endonuc-II-like"/>
</dbReference>
<feature type="domain" description="YqaJ viral recombinase" evidence="1">
    <location>
        <begin position="16"/>
        <end position="146"/>
    </location>
</feature>
<protein>
    <submittedName>
        <fullName evidence="4">COG5377 Phage-related protein, predicted endonuclease</fullName>
    </submittedName>
</protein>
<keyword evidence="4" id="KW-0540">Nuclease</keyword>
<dbReference type="PANTHER" id="PTHR46609:SF6">
    <property type="entry name" value="EXONUCLEASE, PHAGE-TYPE_RECB, C-TERMINAL DOMAIN-CONTAINING PROTEIN-RELATED"/>
    <property type="match status" value="1"/>
</dbReference>
<dbReference type="InterPro" id="IPR017482">
    <property type="entry name" value="Lambda-type_endonuclease"/>
</dbReference>
<dbReference type="EMBL" id="LR797428">
    <property type="protein sequence ID" value="CAB4215616.1"/>
    <property type="molecule type" value="Genomic_DNA"/>
</dbReference>
<keyword evidence="4" id="KW-0378">Hydrolase</keyword>
<dbReference type="EMBL" id="LR798419">
    <property type="protein sequence ID" value="CAB5230503.1"/>
    <property type="molecule type" value="Genomic_DNA"/>
</dbReference>
<sequence length="318" mass="34978">MSKRFKFTAAPQRSPKWFALRKDGITATDVAVIAGLSEYKTRFQLWAEKTGAVTEEPAGEAAQRGILLEDAVANWYTLETGHKLKRSNGVVQLLEAPWAMASLDRTIVGEPGLVEIKTSTSRMWALEPVPQAVIAQVQWQAYITGAPWVDVAVLLGGLKFRRERVMADPVYQAELFAKAVQFRTLIATGWAPELIGEDSDTLAKVVPQSTEEWAQATGGIERVAALYAEKHYESKMLDQELANLSISLKEAIGKGVGILGAGWQATWKQNKPSNKTDWEAVALLLQGLAPQTYEEAVKRHTVEKPGARVFKFKDGGAE</sequence>
<dbReference type="Gene3D" id="3.90.320.10">
    <property type="match status" value="1"/>
</dbReference>
<dbReference type="SUPFAM" id="SSF52980">
    <property type="entry name" value="Restriction endonuclease-like"/>
    <property type="match status" value="1"/>
</dbReference>
<dbReference type="NCBIfam" id="TIGR03033">
    <property type="entry name" value="phage_rel_nuc"/>
    <property type="match status" value="1"/>
</dbReference>
<evidence type="ECO:0000313" key="4">
    <source>
        <dbReference type="EMBL" id="CAB5230503.1"/>
    </source>
</evidence>
<dbReference type="PANTHER" id="PTHR46609">
    <property type="entry name" value="EXONUCLEASE, PHAGE-TYPE/RECB, C-TERMINAL DOMAIN-CONTAINING PROTEIN"/>
    <property type="match status" value="1"/>
</dbReference>
<dbReference type="EMBL" id="LR797069">
    <property type="protein sequence ID" value="CAB4184674.1"/>
    <property type="molecule type" value="Genomic_DNA"/>
</dbReference>
<reference evidence="4" key="1">
    <citation type="submission" date="2020-05" db="EMBL/GenBank/DDBJ databases">
        <authorList>
            <person name="Chiriac C."/>
            <person name="Salcher M."/>
            <person name="Ghai R."/>
            <person name="Kavagutti S V."/>
        </authorList>
    </citation>
    <scope>NUCLEOTIDE SEQUENCE</scope>
</reference>
<proteinExistence type="predicted"/>
<gene>
    <name evidence="2" type="ORF">UFOVP1126_37</name>
    <name evidence="3" type="ORF">UFOVP1485_37</name>
    <name evidence="4" type="ORF">UFOVP1573_22</name>
</gene>